<protein>
    <submittedName>
        <fullName evidence="3">Lamin tail domain-containing protein</fullName>
    </submittedName>
</protein>
<accession>A0ABT2YBE7</accession>
<reference evidence="3" key="1">
    <citation type="submission" date="2022-09" db="EMBL/GenBank/DDBJ databases">
        <title>Novel Mycoplasma species identified in domestic and wild animals.</title>
        <authorList>
            <person name="Volokhov D.V."/>
            <person name="Furtak V.A."/>
            <person name="Zagorodnyaya T.A."/>
        </authorList>
    </citation>
    <scope>NUCLEOTIDE SEQUENCE</scope>
    <source>
        <strain evidence="3">Oakley</strain>
    </source>
</reference>
<gene>
    <name evidence="3" type="ORF">N7548_01175</name>
</gene>
<evidence type="ECO:0000313" key="3">
    <source>
        <dbReference type="EMBL" id="MCV2231438.1"/>
    </source>
</evidence>
<dbReference type="InterPro" id="IPR036415">
    <property type="entry name" value="Lamin_tail_dom_sf"/>
</dbReference>
<evidence type="ECO:0000259" key="2">
    <source>
        <dbReference type="PROSITE" id="PS51841"/>
    </source>
</evidence>
<comment type="caution">
    <text evidence="3">The sequence shown here is derived from an EMBL/GenBank/DDBJ whole genome shotgun (WGS) entry which is preliminary data.</text>
</comment>
<name>A0ABT2YBE7_9MOLU</name>
<feature type="domain" description="LTD" evidence="2">
    <location>
        <begin position="150"/>
        <end position="273"/>
    </location>
</feature>
<feature type="domain" description="TNase-like" evidence="1">
    <location>
        <begin position="351"/>
        <end position="476"/>
    </location>
</feature>
<dbReference type="Gene3D" id="2.60.40.1260">
    <property type="entry name" value="Lamin Tail domain"/>
    <property type="match status" value="1"/>
</dbReference>
<dbReference type="Gene3D" id="2.40.50.90">
    <property type="match status" value="1"/>
</dbReference>
<dbReference type="EMBL" id="JAOVQM010000001">
    <property type="protein sequence ID" value="MCV2231438.1"/>
    <property type="molecule type" value="Genomic_DNA"/>
</dbReference>
<dbReference type="PROSITE" id="PS51841">
    <property type="entry name" value="LTD"/>
    <property type="match status" value="1"/>
</dbReference>
<dbReference type="PROSITE" id="PS51257">
    <property type="entry name" value="PROKAR_LIPOPROTEIN"/>
    <property type="match status" value="1"/>
</dbReference>
<sequence>MKKIISILSILWLSLLIVGCTPPESTKVTLPDLTGLNKEQVIEALEPLDITYTFEDVIDNTKTRNRFIEYKGDFNIGDEVERGTSVVITFAIHANILPNLTGVHKDDISGYFTNMKLYIEYREYETNSVPEGQFVKYLEPKYTGQKLDDNTTVVIFVAKNFVVVERDLIISKYIEGATSNKAIELYNISSEPVDLSKYKIGLFYDGSETVSETITLNGVLNPSSTYVISHTGSSAEILSKADLTTDKLNFNGNDIVTLMFYNDEVVDSLGTIGWALDIFNNITLIRNTAVTQPTSNFVRNEWDTYAKDYIEPLGTHPVSYPTTFTWDLSYASIPFETPGGMIQVSFESNYDGDTAYFTPGFLGEQRLRFIGIDTPEMGSGVVATQAKSYVYNKLRYATTIYIQHDPRSGRVDSYERQLGLVWYDGKLLNYELVLYGYSQNNYSDDTQSLIFNGIPLAVWMANAEVYAKQNHLGVWG</sequence>
<keyword evidence="4" id="KW-1185">Reference proteome</keyword>
<dbReference type="Pfam" id="PF00565">
    <property type="entry name" value="SNase"/>
    <property type="match status" value="1"/>
</dbReference>
<proteinExistence type="predicted"/>
<organism evidence="3 4">
    <name type="scientific">Paracholeplasma manati</name>
    <dbReference type="NCBI Taxonomy" id="591373"/>
    <lineage>
        <taxon>Bacteria</taxon>
        <taxon>Bacillati</taxon>
        <taxon>Mycoplasmatota</taxon>
        <taxon>Mollicutes</taxon>
        <taxon>Acholeplasmatales</taxon>
        <taxon>Acholeplasmataceae</taxon>
        <taxon>Paracholeplasma</taxon>
    </lineage>
</organism>
<evidence type="ECO:0000313" key="4">
    <source>
        <dbReference type="Proteomes" id="UP001177160"/>
    </source>
</evidence>
<dbReference type="SUPFAM" id="SSF74853">
    <property type="entry name" value="Lamin A/C globular tail domain"/>
    <property type="match status" value="1"/>
</dbReference>
<dbReference type="PROSITE" id="PS50830">
    <property type="entry name" value="TNASE_3"/>
    <property type="match status" value="1"/>
</dbReference>
<dbReference type="InterPro" id="IPR035437">
    <property type="entry name" value="SNase_OB-fold_sf"/>
</dbReference>
<evidence type="ECO:0000259" key="1">
    <source>
        <dbReference type="PROSITE" id="PS50830"/>
    </source>
</evidence>
<dbReference type="Proteomes" id="UP001177160">
    <property type="component" value="Unassembled WGS sequence"/>
</dbReference>
<dbReference type="InterPro" id="IPR016071">
    <property type="entry name" value="Staphylococal_nuclease_OB-fold"/>
</dbReference>
<dbReference type="InterPro" id="IPR001322">
    <property type="entry name" value="Lamin_tail_dom"/>
</dbReference>
<dbReference type="RefSeq" id="WP_263607554.1">
    <property type="nucleotide sequence ID" value="NZ_JAOVQM010000001.1"/>
</dbReference>
<dbReference type="Pfam" id="PF00932">
    <property type="entry name" value="LTD"/>
    <property type="match status" value="1"/>
</dbReference>
<dbReference type="SUPFAM" id="SSF50199">
    <property type="entry name" value="Staphylococcal nuclease"/>
    <property type="match status" value="1"/>
</dbReference>